<organism evidence="2 3">
    <name type="scientific">Rhodocollybia butyracea</name>
    <dbReference type="NCBI Taxonomy" id="206335"/>
    <lineage>
        <taxon>Eukaryota</taxon>
        <taxon>Fungi</taxon>
        <taxon>Dikarya</taxon>
        <taxon>Basidiomycota</taxon>
        <taxon>Agaricomycotina</taxon>
        <taxon>Agaricomycetes</taxon>
        <taxon>Agaricomycetidae</taxon>
        <taxon>Agaricales</taxon>
        <taxon>Marasmiineae</taxon>
        <taxon>Omphalotaceae</taxon>
        <taxon>Rhodocollybia</taxon>
    </lineage>
</organism>
<feature type="transmembrane region" description="Helical" evidence="1">
    <location>
        <begin position="106"/>
        <end position="124"/>
    </location>
</feature>
<evidence type="ECO:0000313" key="3">
    <source>
        <dbReference type="Proteomes" id="UP000772434"/>
    </source>
</evidence>
<sequence>MPEARQSQPSKIRHKLWRREGYGLIRLLSLIYATKCRRHSAVSAKHKAEQVFDPIGNRPIMSTALAKAKGVRMVRRLHTNLIDLSMLAIGFVYGPEINSYGPRPSYLGICAGYILMGFVTLSIFNSNIS</sequence>
<evidence type="ECO:0000256" key="1">
    <source>
        <dbReference type="SAM" id="Phobius"/>
    </source>
</evidence>
<keyword evidence="3" id="KW-1185">Reference proteome</keyword>
<keyword evidence="1" id="KW-0812">Transmembrane</keyword>
<reference evidence="2" key="1">
    <citation type="submission" date="2020-11" db="EMBL/GenBank/DDBJ databases">
        <authorList>
            <consortium name="DOE Joint Genome Institute"/>
            <person name="Ahrendt S."/>
            <person name="Riley R."/>
            <person name="Andreopoulos W."/>
            <person name="Labutti K."/>
            <person name="Pangilinan J."/>
            <person name="Ruiz-Duenas F.J."/>
            <person name="Barrasa J.M."/>
            <person name="Sanchez-Garcia M."/>
            <person name="Camarero S."/>
            <person name="Miyauchi S."/>
            <person name="Serrano A."/>
            <person name="Linde D."/>
            <person name="Babiker R."/>
            <person name="Drula E."/>
            <person name="Ayuso-Fernandez I."/>
            <person name="Pacheco R."/>
            <person name="Padilla G."/>
            <person name="Ferreira P."/>
            <person name="Barriuso J."/>
            <person name="Kellner H."/>
            <person name="Castanera R."/>
            <person name="Alfaro M."/>
            <person name="Ramirez L."/>
            <person name="Pisabarro A.G."/>
            <person name="Kuo A."/>
            <person name="Tritt A."/>
            <person name="Lipzen A."/>
            <person name="He G."/>
            <person name="Yan M."/>
            <person name="Ng V."/>
            <person name="Cullen D."/>
            <person name="Martin F."/>
            <person name="Rosso M.-N."/>
            <person name="Henrissat B."/>
            <person name="Hibbett D."/>
            <person name="Martinez A.T."/>
            <person name="Grigoriev I.V."/>
        </authorList>
    </citation>
    <scope>NUCLEOTIDE SEQUENCE</scope>
    <source>
        <strain evidence="2">AH 40177</strain>
    </source>
</reference>
<dbReference type="EMBL" id="JADNRY010000082">
    <property type="protein sequence ID" value="KAF9066781.1"/>
    <property type="molecule type" value="Genomic_DNA"/>
</dbReference>
<gene>
    <name evidence="2" type="ORF">BDP27DRAFT_987376</name>
</gene>
<keyword evidence="1" id="KW-0472">Membrane</keyword>
<keyword evidence="1" id="KW-1133">Transmembrane helix</keyword>
<dbReference type="Proteomes" id="UP000772434">
    <property type="component" value="Unassembled WGS sequence"/>
</dbReference>
<accession>A0A9P5U5A6</accession>
<comment type="caution">
    <text evidence="2">The sequence shown here is derived from an EMBL/GenBank/DDBJ whole genome shotgun (WGS) entry which is preliminary data.</text>
</comment>
<dbReference type="AlphaFoldDB" id="A0A9P5U5A6"/>
<protein>
    <submittedName>
        <fullName evidence="2">Uncharacterized protein</fullName>
    </submittedName>
</protein>
<name>A0A9P5U5A6_9AGAR</name>
<proteinExistence type="predicted"/>
<evidence type="ECO:0000313" key="2">
    <source>
        <dbReference type="EMBL" id="KAF9066781.1"/>
    </source>
</evidence>
<feature type="transmembrane region" description="Helical" evidence="1">
    <location>
        <begin position="77"/>
        <end position="94"/>
    </location>
</feature>